<dbReference type="Gene3D" id="4.10.240.10">
    <property type="entry name" value="Zn(2)-C6 fungal-type DNA-binding domain"/>
    <property type="match status" value="1"/>
</dbReference>
<dbReference type="GO" id="GO:0000981">
    <property type="term" value="F:DNA-binding transcription factor activity, RNA polymerase II-specific"/>
    <property type="evidence" value="ECO:0007669"/>
    <property type="project" value="InterPro"/>
</dbReference>
<feature type="region of interest" description="Disordered" evidence="6">
    <location>
        <begin position="480"/>
        <end position="526"/>
    </location>
</feature>
<organism evidence="8 9">
    <name type="scientific">Thyridium curvatum</name>
    <dbReference type="NCBI Taxonomy" id="1093900"/>
    <lineage>
        <taxon>Eukaryota</taxon>
        <taxon>Fungi</taxon>
        <taxon>Dikarya</taxon>
        <taxon>Ascomycota</taxon>
        <taxon>Pezizomycotina</taxon>
        <taxon>Sordariomycetes</taxon>
        <taxon>Sordariomycetidae</taxon>
        <taxon>Thyridiales</taxon>
        <taxon>Thyridiaceae</taxon>
        <taxon>Thyridium</taxon>
    </lineage>
</organism>
<dbReference type="SMART" id="SM00066">
    <property type="entry name" value="GAL4"/>
    <property type="match status" value="1"/>
</dbReference>
<reference evidence="8 9" key="1">
    <citation type="submission" date="2019-06" db="EMBL/GenBank/DDBJ databases">
        <title>Draft genome sequence of the filamentous fungus Phialemoniopsis curvata isolated from diesel fuel.</title>
        <authorList>
            <person name="Varaljay V.A."/>
            <person name="Lyon W.J."/>
            <person name="Crouch A.L."/>
            <person name="Drake C.E."/>
            <person name="Hollomon J.M."/>
            <person name="Nadeau L.J."/>
            <person name="Nunn H.S."/>
            <person name="Stevenson B.S."/>
            <person name="Bojanowski C.L."/>
            <person name="Crookes-Goodson W.J."/>
        </authorList>
    </citation>
    <scope>NUCLEOTIDE SEQUENCE [LARGE SCALE GENOMIC DNA]</scope>
    <source>
        <strain evidence="8 9">D216</strain>
    </source>
</reference>
<evidence type="ECO:0000259" key="7">
    <source>
        <dbReference type="PROSITE" id="PS50048"/>
    </source>
</evidence>
<dbReference type="RefSeq" id="XP_030990483.1">
    <property type="nucleotide sequence ID" value="XM_031144705.1"/>
</dbReference>
<evidence type="ECO:0000256" key="3">
    <source>
        <dbReference type="ARBA" id="ARBA00023015"/>
    </source>
</evidence>
<evidence type="ECO:0000313" key="8">
    <source>
        <dbReference type="EMBL" id="TPX08772.1"/>
    </source>
</evidence>
<dbReference type="GO" id="GO:0008270">
    <property type="term" value="F:zinc ion binding"/>
    <property type="evidence" value="ECO:0007669"/>
    <property type="project" value="InterPro"/>
</dbReference>
<dbReference type="PANTHER" id="PTHR47660:SF3">
    <property type="entry name" value="FINGER DOMAIN PROTEIN, PUTATIVE (AFU_ORTHOLOGUE AFUA_4G03310)-RELATED"/>
    <property type="match status" value="1"/>
</dbReference>
<dbReference type="CDD" id="cd00067">
    <property type="entry name" value="GAL4"/>
    <property type="match status" value="1"/>
</dbReference>
<dbReference type="STRING" id="1093900.A0A507AI05"/>
<keyword evidence="2" id="KW-0862">Zinc</keyword>
<dbReference type="SUPFAM" id="SSF57701">
    <property type="entry name" value="Zn2/Cys6 DNA-binding domain"/>
    <property type="match status" value="1"/>
</dbReference>
<evidence type="ECO:0000256" key="1">
    <source>
        <dbReference type="ARBA" id="ARBA00022723"/>
    </source>
</evidence>
<evidence type="ECO:0000256" key="2">
    <source>
        <dbReference type="ARBA" id="ARBA00022833"/>
    </source>
</evidence>
<dbReference type="EMBL" id="SKBQ01000073">
    <property type="protein sequence ID" value="TPX08772.1"/>
    <property type="molecule type" value="Genomic_DNA"/>
</dbReference>
<dbReference type="PANTHER" id="PTHR47660">
    <property type="entry name" value="TRANSCRIPTION FACTOR WITH C2H2 AND ZN(2)-CYS(6) DNA BINDING DOMAIN (EUROFUNG)-RELATED-RELATED"/>
    <property type="match status" value="1"/>
</dbReference>
<evidence type="ECO:0000256" key="5">
    <source>
        <dbReference type="ARBA" id="ARBA00023242"/>
    </source>
</evidence>
<dbReference type="InterPro" id="IPR036864">
    <property type="entry name" value="Zn2-C6_fun-type_DNA-bd_sf"/>
</dbReference>
<dbReference type="PROSITE" id="PS50048">
    <property type="entry name" value="ZN2_CY6_FUNGAL_2"/>
    <property type="match status" value="1"/>
</dbReference>
<proteinExistence type="predicted"/>
<keyword evidence="3" id="KW-0805">Transcription regulation</keyword>
<evidence type="ECO:0000256" key="4">
    <source>
        <dbReference type="ARBA" id="ARBA00023163"/>
    </source>
</evidence>
<dbReference type="OrthoDB" id="9930022at2759"/>
<protein>
    <recommendedName>
        <fullName evidence="7">Zn(2)-C6 fungal-type domain-containing protein</fullName>
    </recommendedName>
</protein>
<evidence type="ECO:0000313" key="9">
    <source>
        <dbReference type="Proteomes" id="UP000319257"/>
    </source>
</evidence>
<dbReference type="InterPro" id="IPR001138">
    <property type="entry name" value="Zn2Cys6_DnaBD"/>
</dbReference>
<keyword evidence="9" id="KW-1185">Reference proteome</keyword>
<keyword evidence="5" id="KW-0539">Nucleus</keyword>
<sequence length="526" mass="59336">MESMNGKGGDGGQPASRQKSCDACVKSKRKCDKHMPVCRRCARRGYLCNYPKRTVDATAASQQQPRQDSVVSSSGLSLLDEFNFAQPPAAPLADPASVTGAEEVDYSFLSAPASVAPAPFASMSDITPLSELPADVPWFKFITTAEEDRLAKPDGWFANPAFDQQAVTTFHKQISAPIPCDVENTKINDLCIHYEPWQLYDSNTKVHFVTNAIKSFHNTFAQENRTPFIHRHLYKDFMPQTILQCFTVCTAYANQTEFTRAVVLRTLQRSIDELKAGTLSSLPATAPLEKIARTQALLLYQTVRVFDGDVSLRALAERDMPLLEQRIFELTRCRDNHNLLWGLSDESLKSAKPESWERWIFTESVRRTAVMGHIFITLYKLMIGKAIEDLLGPWKEVHRWTLSRHLWEAGSSFDFYQQWENRKQYLIDTFHLEKFLRQGCGDDVDDFARIMLVIPATFPASDHARAYEQGGAVEILTSVSREEHDAPSSGRATLCGHLKPGCPPHPQDQSQAGHEEDTSPRRNFFQ</sequence>
<keyword evidence="1" id="KW-0479">Metal-binding</keyword>
<keyword evidence="4" id="KW-0804">Transcription</keyword>
<comment type="caution">
    <text evidence="8">The sequence shown here is derived from an EMBL/GenBank/DDBJ whole genome shotgun (WGS) entry which is preliminary data.</text>
</comment>
<feature type="domain" description="Zn(2)-C6 fungal-type" evidence="7">
    <location>
        <begin position="20"/>
        <end position="50"/>
    </location>
</feature>
<dbReference type="Proteomes" id="UP000319257">
    <property type="component" value="Unassembled WGS sequence"/>
</dbReference>
<dbReference type="Pfam" id="PF00172">
    <property type="entry name" value="Zn_clus"/>
    <property type="match status" value="1"/>
</dbReference>
<dbReference type="GeneID" id="41977159"/>
<dbReference type="AlphaFoldDB" id="A0A507AI05"/>
<name>A0A507AI05_9PEZI</name>
<evidence type="ECO:0000256" key="6">
    <source>
        <dbReference type="SAM" id="MobiDB-lite"/>
    </source>
</evidence>
<dbReference type="InParanoid" id="A0A507AI05"/>
<gene>
    <name evidence="8" type="ORF">E0L32_009712</name>
</gene>
<accession>A0A507AI05</accession>